<accession>A0A346AX04</accession>
<feature type="domain" description="N-acetyltransferase" evidence="1">
    <location>
        <begin position="11"/>
        <end position="158"/>
    </location>
</feature>
<proteinExistence type="predicted"/>
<dbReference type="Proteomes" id="UP000254337">
    <property type="component" value="Chromosome"/>
</dbReference>
<dbReference type="Pfam" id="PF00583">
    <property type="entry name" value="Acetyltransf_1"/>
    <property type="match status" value="1"/>
</dbReference>
<gene>
    <name evidence="2" type="ORF">DKB62_01760</name>
</gene>
<evidence type="ECO:0000259" key="1">
    <source>
        <dbReference type="PROSITE" id="PS51186"/>
    </source>
</evidence>
<keyword evidence="2" id="KW-0808">Transferase</keyword>
<dbReference type="SUPFAM" id="SSF55729">
    <property type="entry name" value="Acyl-CoA N-acyltransferases (Nat)"/>
    <property type="match status" value="1"/>
</dbReference>
<dbReference type="EMBL" id="CP029462">
    <property type="protein sequence ID" value="AXL20397.1"/>
    <property type="molecule type" value="Genomic_DNA"/>
</dbReference>
<dbReference type="Gene3D" id="3.40.630.30">
    <property type="match status" value="1"/>
</dbReference>
<dbReference type="InterPro" id="IPR000182">
    <property type="entry name" value="GNAT_dom"/>
</dbReference>
<dbReference type="AlphaFoldDB" id="A0A346AX04"/>
<organism evidence="2 3">
    <name type="scientific">Megasphaera stantonii</name>
    <dbReference type="NCBI Taxonomy" id="2144175"/>
    <lineage>
        <taxon>Bacteria</taxon>
        <taxon>Bacillati</taxon>
        <taxon>Bacillota</taxon>
        <taxon>Negativicutes</taxon>
        <taxon>Veillonellales</taxon>
        <taxon>Veillonellaceae</taxon>
        <taxon>Megasphaera</taxon>
    </lineage>
</organism>
<name>A0A346AX04_9FIRM</name>
<dbReference type="InterPro" id="IPR016181">
    <property type="entry name" value="Acyl_CoA_acyltransferase"/>
</dbReference>
<dbReference type="KEGG" id="meg:DKB62_01760"/>
<dbReference type="OrthoDB" id="67353at2"/>
<dbReference type="InterPro" id="IPR052777">
    <property type="entry name" value="Acetyltransferase_Enz"/>
</dbReference>
<evidence type="ECO:0000313" key="2">
    <source>
        <dbReference type="EMBL" id="AXL20397.1"/>
    </source>
</evidence>
<dbReference type="RefSeq" id="WP_107195918.1">
    <property type="nucleotide sequence ID" value="NZ_CP029462.1"/>
</dbReference>
<reference evidence="2 3" key="1">
    <citation type="submission" date="2018-05" db="EMBL/GenBank/DDBJ databases">
        <title>Complete genome sequence of Megasphaera sp. AJH120T, isolated from the ceca of a chicken.</title>
        <authorList>
            <person name="Maki J."/>
            <person name="Looft T."/>
        </authorList>
    </citation>
    <scope>NUCLEOTIDE SEQUENCE [LARGE SCALE GENOMIC DNA]</scope>
    <source>
        <strain evidence="2 3">AJH120</strain>
    </source>
</reference>
<keyword evidence="3" id="KW-1185">Reference proteome</keyword>
<sequence>MQIVLAYDKLDDIRQLFQEYTAMLVETDETVKACLAAQGYGDELDHAEEKYGLPDGRLYGVCGDDGRLVGCAAIHRLDETCCELKRLYIQPACRGQGLSRLLMEQCIGEAKQIGYRQMRLDTLPFMTVAIGLYRQYGFYEIPPYYDNPIPAIFMQKDL</sequence>
<dbReference type="GO" id="GO:0016747">
    <property type="term" value="F:acyltransferase activity, transferring groups other than amino-acyl groups"/>
    <property type="evidence" value="ECO:0007669"/>
    <property type="project" value="InterPro"/>
</dbReference>
<protein>
    <submittedName>
        <fullName evidence="2">GNAT family N-acetyltransferase</fullName>
    </submittedName>
</protein>
<evidence type="ECO:0000313" key="3">
    <source>
        <dbReference type="Proteomes" id="UP000254337"/>
    </source>
</evidence>
<dbReference type="PANTHER" id="PTHR43305">
    <property type="entry name" value="FAMILY N-ACETYLTRANSFERASE, PUTATIVE (AFU_ORTHOLOGUE AFUA_2G01380)-RELATED"/>
    <property type="match status" value="1"/>
</dbReference>
<dbReference type="PROSITE" id="PS51186">
    <property type="entry name" value="GNAT"/>
    <property type="match status" value="1"/>
</dbReference>
<dbReference type="PANTHER" id="PTHR43305:SF1">
    <property type="entry name" value="FAMILY N-ACETYLTRANSFERASE, PUTATIVE (AFU_ORTHOLOGUE AFUA_2G01380)-RELATED"/>
    <property type="match status" value="1"/>
</dbReference>
<dbReference type="CDD" id="cd04301">
    <property type="entry name" value="NAT_SF"/>
    <property type="match status" value="1"/>
</dbReference>